<keyword evidence="14" id="KW-1185">Reference proteome</keyword>
<protein>
    <recommendedName>
        <fullName evidence="10">rRNA biogenesis protein RRP36</fullName>
    </recommendedName>
</protein>
<feature type="compositionally biased region" description="Acidic residues" evidence="12">
    <location>
        <begin position="33"/>
        <end position="44"/>
    </location>
</feature>
<evidence type="ECO:0000256" key="2">
    <source>
        <dbReference type="ARBA" id="ARBA00009418"/>
    </source>
</evidence>
<dbReference type="InterPro" id="IPR009292">
    <property type="entry name" value="RRP36"/>
</dbReference>
<dbReference type="GO" id="GO:0005730">
    <property type="term" value="C:nucleolus"/>
    <property type="evidence" value="ECO:0007669"/>
    <property type="project" value="UniProtKB-SubCell"/>
</dbReference>
<feature type="compositionally biased region" description="Basic and acidic residues" evidence="12">
    <location>
        <begin position="317"/>
        <end position="332"/>
    </location>
</feature>
<dbReference type="EMBL" id="JAULSO010000003">
    <property type="protein sequence ID" value="KAK3685593.1"/>
    <property type="molecule type" value="Genomic_DNA"/>
</dbReference>
<dbReference type="Proteomes" id="UP001270362">
    <property type="component" value="Unassembled WGS sequence"/>
</dbReference>
<reference evidence="13" key="1">
    <citation type="journal article" date="2023" name="Mol. Phylogenet. Evol.">
        <title>Genome-scale phylogeny and comparative genomics of the fungal order Sordariales.</title>
        <authorList>
            <person name="Hensen N."/>
            <person name="Bonometti L."/>
            <person name="Westerberg I."/>
            <person name="Brannstrom I.O."/>
            <person name="Guillou S."/>
            <person name="Cros-Aarteil S."/>
            <person name="Calhoun S."/>
            <person name="Haridas S."/>
            <person name="Kuo A."/>
            <person name="Mondo S."/>
            <person name="Pangilinan J."/>
            <person name="Riley R."/>
            <person name="LaButti K."/>
            <person name="Andreopoulos B."/>
            <person name="Lipzen A."/>
            <person name="Chen C."/>
            <person name="Yan M."/>
            <person name="Daum C."/>
            <person name="Ng V."/>
            <person name="Clum A."/>
            <person name="Steindorff A."/>
            <person name="Ohm R.A."/>
            <person name="Martin F."/>
            <person name="Silar P."/>
            <person name="Natvig D.O."/>
            <person name="Lalanne C."/>
            <person name="Gautier V."/>
            <person name="Ament-Velasquez S.L."/>
            <person name="Kruys A."/>
            <person name="Hutchinson M.I."/>
            <person name="Powell A.J."/>
            <person name="Barry K."/>
            <person name="Miller A.N."/>
            <person name="Grigoriev I.V."/>
            <person name="Debuchy R."/>
            <person name="Gladieux P."/>
            <person name="Hiltunen Thoren M."/>
            <person name="Johannesson H."/>
        </authorList>
    </citation>
    <scope>NUCLEOTIDE SEQUENCE</scope>
    <source>
        <strain evidence="13">CBS 314.62</strain>
    </source>
</reference>
<gene>
    <name evidence="13" type="ORF">B0T22DRAFT_482548</name>
</gene>
<keyword evidence="6 11" id="KW-0175">Coiled coil</keyword>
<comment type="function">
    <text evidence="9 10">Component of the 90S pre-ribosome involved in the maturation of rRNAs. Required for early cleavages of the pre-RNAs in the 40S ribosomal subunit maturation pathway.</text>
</comment>
<comment type="caution">
    <text evidence="13">The sequence shown here is derived from an EMBL/GenBank/DDBJ whole genome shotgun (WGS) entry which is preliminary data.</text>
</comment>
<keyword evidence="7 10" id="KW-0539">Nucleus</keyword>
<feature type="region of interest" description="Disordered" evidence="12">
    <location>
        <begin position="302"/>
        <end position="332"/>
    </location>
</feature>
<evidence type="ECO:0000313" key="14">
    <source>
        <dbReference type="Proteomes" id="UP001270362"/>
    </source>
</evidence>
<dbReference type="GO" id="GO:0030686">
    <property type="term" value="C:90S preribosome"/>
    <property type="evidence" value="ECO:0007669"/>
    <property type="project" value="TreeGrafter"/>
</dbReference>
<evidence type="ECO:0000256" key="3">
    <source>
        <dbReference type="ARBA" id="ARBA00011167"/>
    </source>
</evidence>
<reference evidence="13" key="2">
    <citation type="submission" date="2023-06" db="EMBL/GenBank/DDBJ databases">
        <authorList>
            <consortium name="Lawrence Berkeley National Laboratory"/>
            <person name="Haridas S."/>
            <person name="Hensen N."/>
            <person name="Bonometti L."/>
            <person name="Westerberg I."/>
            <person name="Brannstrom I.O."/>
            <person name="Guillou S."/>
            <person name="Cros-Aarteil S."/>
            <person name="Calhoun S."/>
            <person name="Kuo A."/>
            <person name="Mondo S."/>
            <person name="Pangilinan J."/>
            <person name="Riley R."/>
            <person name="Labutti K."/>
            <person name="Andreopoulos B."/>
            <person name="Lipzen A."/>
            <person name="Chen C."/>
            <person name="Yanf M."/>
            <person name="Daum C."/>
            <person name="Ng V."/>
            <person name="Clum A."/>
            <person name="Steindorff A."/>
            <person name="Ohm R."/>
            <person name="Martin F."/>
            <person name="Silar P."/>
            <person name="Natvig D."/>
            <person name="Lalanne C."/>
            <person name="Gautier V."/>
            <person name="Ament-Velasquez S.L."/>
            <person name="Kruys A."/>
            <person name="Hutchinson M.I."/>
            <person name="Powell A.J."/>
            <person name="Barry K."/>
            <person name="Miller A.N."/>
            <person name="Grigoriev I.V."/>
            <person name="Debuchy R."/>
            <person name="Gladieux P."/>
            <person name="Thoren M.H."/>
            <person name="Johannesson H."/>
        </authorList>
    </citation>
    <scope>NUCLEOTIDE SEQUENCE</scope>
    <source>
        <strain evidence="13">CBS 314.62</strain>
    </source>
</reference>
<feature type="compositionally biased region" description="Basic and acidic residues" evidence="12">
    <location>
        <begin position="122"/>
        <end position="151"/>
    </location>
</feature>
<evidence type="ECO:0000256" key="8">
    <source>
        <dbReference type="ARBA" id="ARBA00023274"/>
    </source>
</evidence>
<evidence type="ECO:0000256" key="10">
    <source>
        <dbReference type="RuleBase" id="RU368027"/>
    </source>
</evidence>
<evidence type="ECO:0000256" key="7">
    <source>
        <dbReference type="ARBA" id="ARBA00023242"/>
    </source>
</evidence>
<feature type="compositionally biased region" description="Acidic residues" evidence="12">
    <location>
        <begin position="54"/>
        <end position="86"/>
    </location>
</feature>
<keyword evidence="4 10" id="KW-0690">Ribosome biogenesis</keyword>
<feature type="compositionally biased region" description="Basic and acidic residues" evidence="12">
    <location>
        <begin position="173"/>
        <end position="189"/>
    </location>
</feature>
<comment type="similarity">
    <text evidence="2 10">Belongs to the RRP36 family.</text>
</comment>
<keyword evidence="8 10" id="KW-0687">Ribonucleoprotein</keyword>
<feature type="region of interest" description="Disordered" evidence="12">
    <location>
        <begin position="1"/>
        <end position="199"/>
    </location>
</feature>
<organism evidence="13 14">
    <name type="scientific">Podospora appendiculata</name>
    <dbReference type="NCBI Taxonomy" id="314037"/>
    <lineage>
        <taxon>Eukaryota</taxon>
        <taxon>Fungi</taxon>
        <taxon>Dikarya</taxon>
        <taxon>Ascomycota</taxon>
        <taxon>Pezizomycotina</taxon>
        <taxon>Sordariomycetes</taxon>
        <taxon>Sordariomycetidae</taxon>
        <taxon>Sordariales</taxon>
        <taxon>Podosporaceae</taxon>
        <taxon>Podospora</taxon>
    </lineage>
</organism>
<evidence type="ECO:0000256" key="9">
    <source>
        <dbReference type="ARBA" id="ARBA00025053"/>
    </source>
</evidence>
<evidence type="ECO:0000256" key="1">
    <source>
        <dbReference type="ARBA" id="ARBA00004604"/>
    </source>
</evidence>
<dbReference type="Pfam" id="PF06102">
    <property type="entry name" value="RRP36"/>
    <property type="match status" value="1"/>
</dbReference>
<dbReference type="GO" id="GO:0000462">
    <property type="term" value="P:maturation of SSU-rRNA from tricistronic rRNA transcript (SSU-rRNA, 5.8S rRNA, LSU-rRNA)"/>
    <property type="evidence" value="ECO:0007669"/>
    <property type="project" value="TreeGrafter"/>
</dbReference>
<dbReference type="PANTHER" id="PTHR21738:SF0">
    <property type="entry name" value="RIBOSOMAL RNA PROCESSING PROTEIN 36 HOMOLOG"/>
    <property type="match status" value="1"/>
</dbReference>
<feature type="coiled-coil region" evidence="11">
    <location>
        <begin position="236"/>
        <end position="276"/>
    </location>
</feature>
<feature type="compositionally biased region" description="Low complexity" evidence="12">
    <location>
        <begin position="101"/>
        <end position="121"/>
    </location>
</feature>
<comment type="subcellular location">
    <subcellularLocation>
        <location evidence="1 10">Nucleus</location>
        <location evidence="1 10">Nucleolus</location>
    </subcellularLocation>
</comment>
<proteinExistence type="inferred from homology"/>
<evidence type="ECO:0000256" key="4">
    <source>
        <dbReference type="ARBA" id="ARBA00022517"/>
    </source>
</evidence>
<accession>A0AAE1CAK1</accession>
<evidence type="ECO:0000256" key="11">
    <source>
        <dbReference type="SAM" id="Coils"/>
    </source>
</evidence>
<dbReference type="PANTHER" id="PTHR21738">
    <property type="entry name" value="RIBOSOMAL RNA PROCESSING PROTEIN 36 HOMOLOG"/>
    <property type="match status" value="1"/>
</dbReference>
<comment type="subunit">
    <text evidence="3 10">Associates with 90S and pre-40S pre-ribosomal particles.</text>
</comment>
<dbReference type="AlphaFoldDB" id="A0AAE1CAK1"/>
<evidence type="ECO:0000313" key="13">
    <source>
        <dbReference type="EMBL" id="KAK3685593.1"/>
    </source>
</evidence>
<name>A0AAE1CAK1_9PEZI</name>
<evidence type="ECO:0000256" key="12">
    <source>
        <dbReference type="SAM" id="MobiDB-lite"/>
    </source>
</evidence>
<keyword evidence="5 10" id="KW-0698">rRNA processing</keyword>
<evidence type="ECO:0000256" key="5">
    <source>
        <dbReference type="ARBA" id="ARBA00022552"/>
    </source>
</evidence>
<evidence type="ECO:0000256" key="6">
    <source>
        <dbReference type="ARBA" id="ARBA00023054"/>
    </source>
</evidence>
<sequence>MGSSIKRKAPSTGSGAIGQSLLQRRVRPRIEPEPESEPESDAPSEEGVGSDGSEASDAESGSDDGSEEQGEEDDESASDSEAESEDGPIPGAAQLSFGALARAQASMNSSSSSSKKSGKAAAAKDELGEDETKREPDWGPERARLEREKRDKMAKRANKHAPVEVSSKKPVSRRREFIEVPKREARDPRFGPVGPTATPVDDIKARKAYAFLDEYQVDEMNQLRAAIKKAKDGPAKDELQRALMSMESRKKAKDRKDRERALIEEHRRQEKELVKQGKTPFYLKKSEQKKRLLIDQFSSMKKGQIDHAIERKRKKVDSKEKKNMPWARRGAE</sequence>